<evidence type="ECO:0000259" key="6">
    <source>
        <dbReference type="Pfam" id="PF05699"/>
    </source>
</evidence>
<dbReference type="GO" id="GO:0046983">
    <property type="term" value="F:protein dimerization activity"/>
    <property type="evidence" value="ECO:0007669"/>
    <property type="project" value="InterPro"/>
</dbReference>
<proteinExistence type="predicted"/>
<dbReference type="SUPFAM" id="SSF53098">
    <property type="entry name" value="Ribonuclease H-like"/>
    <property type="match status" value="1"/>
</dbReference>
<keyword evidence="5" id="KW-0539">Nucleus</keyword>
<evidence type="ECO:0000256" key="3">
    <source>
        <dbReference type="ARBA" id="ARBA00022771"/>
    </source>
</evidence>
<dbReference type="WBParaSite" id="MhA1_Contig1191.frz3.gene7">
    <property type="protein sequence ID" value="MhA1_Contig1191.frz3.gene7"/>
    <property type="gene ID" value="MhA1_Contig1191.frz3.gene7"/>
</dbReference>
<evidence type="ECO:0000256" key="1">
    <source>
        <dbReference type="ARBA" id="ARBA00004123"/>
    </source>
</evidence>
<evidence type="ECO:0000256" key="2">
    <source>
        <dbReference type="ARBA" id="ARBA00022723"/>
    </source>
</evidence>
<feature type="domain" description="HAT C-terminal dimerisation" evidence="6">
    <location>
        <begin position="84"/>
        <end position="161"/>
    </location>
</feature>
<dbReference type="PANTHER" id="PTHR46481:SF10">
    <property type="entry name" value="ZINC FINGER BED DOMAIN-CONTAINING PROTEIN 39"/>
    <property type="match status" value="1"/>
</dbReference>
<dbReference type="InterPro" id="IPR012337">
    <property type="entry name" value="RNaseH-like_sf"/>
</dbReference>
<dbReference type="Proteomes" id="UP000095281">
    <property type="component" value="Unplaced"/>
</dbReference>
<dbReference type="Pfam" id="PF05699">
    <property type="entry name" value="Dimer_Tnp_hAT"/>
    <property type="match status" value="1"/>
</dbReference>
<keyword evidence="4" id="KW-0862">Zinc</keyword>
<evidence type="ECO:0000256" key="5">
    <source>
        <dbReference type="ARBA" id="ARBA00023242"/>
    </source>
</evidence>
<comment type="subcellular location">
    <subcellularLocation>
        <location evidence="1">Nucleus</location>
    </subcellularLocation>
</comment>
<name>A0A1I8B0W1_MELHA</name>
<evidence type="ECO:0000313" key="8">
    <source>
        <dbReference type="WBParaSite" id="MhA1_Contig1191.frz3.gene7"/>
    </source>
</evidence>
<dbReference type="PANTHER" id="PTHR46481">
    <property type="entry name" value="ZINC FINGER BED DOMAIN-CONTAINING PROTEIN 4"/>
    <property type="match status" value="1"/>
</dbReference>
<evidence type="ECO:0000256" key="4">
    <source>
        <dbReference type="ARBA" id="ARBA00022833"/>
    </source>
</evidence>
<keyword evidence="7" id="KW-1185">Reference proteome</keyword>
<protein>
    <submittedName>
        <fullName evidence="8">Dimer_Tnp_hAT domain-containing protein</fullName>
    </submittedName>
</protein>
<dbReference type="AlphaFoldDB" id="A0A1I8B0W1"/>
<sequence length="166" mass="18905">MHCPYSCNISRHITQPYASEKANDNVIAVDSAIADLHAFISDLRRVTPIRQALRGVLLLPVATRLAAFGLDTMRTEIDYKMEQYQIACKNLGGQKLDLLNFWKNNSKKFPHLATISMHFLAIPPSSTSCERIFSRFSPLVYDYKRNRFDPHTISTLISLQSLFKDA</sequence>
<keyword evidence="3" id="KW-0863">Zinc-finger</keyword>
<keyword evidence="2" id="KW-0479">Metal-binding</keyword>
<dbReference type="GO" id="GO:0008270">
    <property type="term" value="F:zinc ion binding"/>
    <property type="evidence" value="ECO:0007669"/>
    <property type="project" value="UniProtKB-KW"/>
</dbReference>
<reference evidence="8" key="1">
    <citation type="submission" date="2016-11" db="UniProtKB">
        <authorList>
            <consortium name="WormBaseParasite"/>
        </authorList>
    </citation>
    <scope>IDENTIFICATION</scope>
</reference>
<organism evidence="7 8">
    <name type="scientific">Meloidogyne hapla</name>
    <name type="common">Root-knot nematode worm</name>
    <dbReference type="NCBI Taxonomy" id="6305"/>
    <lineage>
        <taxon>Eukaryota</taxon>
        <taxon>Metazoa</taxon>
        <taxon>Ecdysozoa</taxon>
        <taxon>Nematoda</taxon>
        <taxon>Chromadorea</taxon>
        <taxon>Rhabditida</taxon>
        <taxon>Tylenchina</taxon>
        <taxon>Tylenchomorpha</taxon>
        <taxon>Tylenchoidea</taxon>
        <taxon>Meloidogynidae</taxon>
        <taxon>Meloidogyninae</taxon>
        <taxon>Meloidogyne</taxon>
    </lineage>
</organism>
<dbReference type="InterPro" id="IPR008906">
    <property type="entry name" value="HATC_C_dom"/>
</dbReference>
<accession>A0A1I8B0W1</accession>
<dbReference type="InterPro" id="IPR052035">
    <property type="entry name" value="ZnF_BED_domain_contain"/>
</dbReference>
<evidence type="ECO:0000313" key="7">
    <source>
        <dbReference type="Proteomes" id="UP000095281"/>
    </source>
</evidence>
<dbReference type="GO" id="GO:0005634">
    <property type="term" value="C:nucleus"/>
    <property type="evidence" value="ECO:0007669"/>
    <property type="project" value="UniProtKB-SubCell"/>
</dbReference>